<feature type="compositionally biased region" description="Basic residues" evidence="1">
    <location>
        <begin position="266"/>
        <end position="295"/>
    </location>
</feature>
<proteinExistence type="predicted"/>
<keyword evidence="2" id="KW-0067">ATP-binding</keyword>
<feature type="compositionally biased region" description="Low complexity" evidence="1">
    <location>
        <begin position="296"/>
        <end position="307"/>
    </location>
</feature>
<feature type="compositionally biased region" description="Basic and acidic residues" evidence="1">
    <location>
        <begin position="131"/>
        <end position="146"/>
    </location>
</feature>
<sequence length="331" mass="37369">DNAVASGDRGHWSGQVLRGHVRRRRRRPGRAQRLDLRRAGPQRRRQDDDDPHAGHVDPPRRGHRPRPRPRHRRGGGRRAGRRQPHRPARIGRRGPHRPGEPDPPRPPAGSEAPGGQGPCRRAARRLRAVGGRREAGQELLRRDAAQARHRRQHRGDPRADVPRRADDWPRPPLPKPGLEHHPGVGRRGDHHPAVHAVPRGGGPAGRRDRRHRPGQGDRRGHSRPAKGVGRLRRPLCPPPRSRAAARGGAAVGPRSGRRHDGARPCRPFRRLRRRRPRRRGGRGTRSRRGANRRLLPRPAQPGRGLPGPHRPHRGRRRIRRPRPCQRGAAVM</sequence>
<feature type="non-terminal residue" evidence="2">
    <location>
        <position position="331"/>
    </location>
</feature>
<feature type="compositionally biased region" description="Basic and acidic residues" evidence="1">
    <location>
        <begin position="32"/>
        <end position="60"/>
    </location>
</feature>
<feature type="compositionally biased region" description="Basic residues" evidence="1">
    <location>
        <begin position="19"/>
        <end position="30"/>
    </location>
</feature>
<feature type="compositionally biased region" description="Low complexity" evidence="1">
    <location>
        <begin position="241"/>
        <end position="254"/>
    </location>
</feature>
<accession>A0A6J4HA30</accession>
<evidence type="ECO:0000313" key="2">
    <source>
        <dbReference type="EMBL" id="CAA9219309.1"/>
    </source>
</evidence>
<feature type="compositionally biased region" description="Basic residues" evidence="1">
    <location>
        <begin position="61"/>
        <end position="96"/>
    </location>
</feature>
<feature type="compositionally biased region" description="Basic and acidic residues" evidence="1">
    <location>
        <begin position="154"/>
        <end position="169"/>
    </location>
</feature>
<dbReference type="EMBL" id="CADCTB010000037">
    <property type="protein sequence ID" value="CAA9219309.1"/>
    <property type="molecule type" value="Genomic_DNA"/>
</dbReference>
<keyword evidence="2" id="KW-0547">Nucleotide-binding</keyword>
<name>A0A6J4HA30_9ACTN</name>
<feature type="region of interest" description="Disordered" evidence="1">
    <location>
        <begin position="1"/>
        <end position="331"/>
    </location>
</feature>
<evidence type="ECO:0000256" key="1">
    <source>
        <dbReference type="SAM" id="MobiDB-lite"/>
    </source>
</evidence>
<feature type="non-terminal residue" evidence="2">
    <location>
        <position position="1"/>
    </location>
</feature>
<dbReference type="GO" id="GO:0005524">
    <property type="term" value="F:ATP binding"/>
    <property type="evidence" value="ECO:0007669"/>
    <property type="project" value="UniProtKB-KW"/>
</dbReference>
<gene>
    <name evidence="2" type="ORF">AVDCRST_MAG10-568</name>
</gene>
<dbReference type="AlphaFoldDB" id="A0A6J4HA30"/>
<feature type="compositionally biased region" description="Basic residues" evidence="1">
    <location>
        <begin position="309"/>
        <end position="323"/>
    </location>
</feature>
<organism evidence="2">
    <name type="scientific">uncultured Acidimicrobiales bacterium</name>
    <dbReference type="NCBI Taxonomy" id="310071"/>
    <lineage>
        <taxon>Bacteria</taxon>
        <taxon>Bacillati</taxon>
        <taxon>Actinomycetota</taxon>
        <taxon>Acidimicrobiia</taxon>
        <taxon>Acidimicrobiales</taxon>
        <taxon>environmental samples</taxon>
    </lineage>
</organism>
<protein>
    <submittedName>
        <fullName evidence="2">Efflux ABC transporter, ATP-binding protein</fullName>
    </submittedName>
</protein>
<feature type="compositionally biased region" description="Basic residues" evidence="1">
    <location>
        <begin position="220"/>
        <end position="233"/>
    </location>
</feature>
<reference evidence="2" key="1">
    <citation type="submission" date="2020-02" db="EMBL/GenBank/DDBJ databases">
        <authorList>
            <person name="Meier V. D."/>
        </authorList>
    </citation>
    <scope>NUCLEOTIDE SEQUENCE</scope>
    <source>
        <strain evidence="2">AVDCRST_MAG10</strain>
    </source>
</reference>
<feature type="compositionally biased region" description="Basic and acidic residues" evidence="1">
    <location>
        <begin position="177"/>
        <end position="192"/>
    </location>
</feature>